<evidence type="ECO:0000256" key="1">
    <source>
        <dbReference type="SAM" id="MobiDB-lite"/>
    </source>
</evidence>
<accession>A0ABN7B6V9</accession>
<gene>
    <name evidence="2" type="ORF">NTJ_12800</name>
</gene>
<feature type="region of interest" description="Disordered" evidence="1">
    <location>
        <begin position="1"/>
        <end position="48"/>
    </location>
</feature>
<evidence type="ECO:0000313" key="3">
    <source>
        <dbReference type="Proteomes" id="UP001307889"/>
    </source>
</evidence>
<evidence type="ECO:0000313" key="2">
    <source>
        <dbReference type="EMBL" id="BES99983.1"/>
    </source>
</evidence>
<keyword evidence="3" id="KW-1185">Reference proteome</keyword>
<organism evidence="2 3">
    <name type="scientific">Nesidiocoris tenuis</name>
    <dbReference type="NCBI Taxonomy" id="355587"/>
    <lineage>
        <taxon>Eukaryota</taxon>
        <taxon>Metazoa</taxon>
        <taxon>Ecdysozoa</taxon>
        <taxon>Arthropoda</taxon>
        <taxon>Hexapoda</taxon>
        <taxon>Insecta</taxon>
        <taxon>Pterygota</taxon>
        <taxon>Neoptera</taxon>
        <taxon>Paraneoptera</taxon>
        <taxon>Hemiptera</taxon>
        <taxon>Heteroptera</taxon>
        <taxon>Panheteroptera</taxon>
        <taxon>Cimicomorpha</taxon>
        <taxon>Miridae</taxon>
        <taxon>Dicyphina</taxon>
        <taxon>Nesidiocoris</taxon>
    </lineage>
</organism>
<proteinExistence type="predicted"/>
<dbReference type="Proteomes" id="UP001307889">
    <property type="component" value="Chromosome 11"/>
</dbReference>
<sequence>MSLLTIREEQELDEGAREGRRIGGGGRRDRDGNGTSEEAKERRTGPDRWNKTYPLHLIICSFSKSSHPRHILTNTSLEGERHFHKHGHKFLVYAENAEAEKCLF</sequence>
<dbReference type="EMBL" id="AP028919">
    <property type="protein sequence ID" value="BES99983.1"/>
    <property type="molecule type" value="Genomic_DNA"/>
</dbReference>
<reference evidence="2 3" key="1">
    <citation type="submission" date="2023-09" db="EMBL/GenBank/DDBJ databases">
        <title>Nesidiocoris tenuis whole genome shotgun sequence.</title>
        <authorList>
            <person name="Shibata T."/>
            <person name="Shimoda M."/>
            <person name="Kobayashi T."/>
            <person name="Uehara T."/>
        </authorList>
    </citation>
    <scope>NUCLEOTIDE SEQUENCE [LARGE SCALE GENOMIC DNA]</scope>
    <source>
        <strain evidence="2 3">Japan</strain>
    </source>
</reference>
<name>A0ABN7B6V9_9HEMI</name>
<protein>
    <submittedName>
        <fullName evidence="2">Uncharacterized protein</fullName>
    </submittedName>
</protein>